<dbReference type="RefSeq" id="WP_127485795.1">
    <property type="nucleotide sequence ID" value="NZ_CP022572.1"/>
</dbReference>
<dbReference type="Proteomes" id="UP000282892">
    <property type="component" value="Chromosome"/>
</dbReference>
<reference evidence="1 2" key="1">
    <citation type="submission" date="2017-07" db="EMBL/GenBank/DDBJ databases">
        <title>The complete genome sequence of Bacillus mesonae strain H20-5, an efficient strain improving plant abiotic stress resistance.</title>
        <authorList>
            <person name="Kim S.Y."/>
            <person name="Song H."/>
            <person name="Sang M.K."/>
            <person name="Weon H.-Y."/>
            <person name="Song J."/>
        </authorList>
    </citation>
    <scope>NUCLEOTIDE SEQUENCE [LARGE SCALE GENOMIC DNA]</scope>
    <source>
        <strain evidence="1 2">H20-5</strain>
    </source>
</reference>
<evidence type="ECO:0000313" key="1">
    <source>
        <dbReference type="EMBL" id="AZU61009.1"/>
    </source>
</evidence>
<evidence type="ECO:0000313" key="2">
    <source>
        <dbReference type="Proteomes" id="UP000282892"/>
    </source>
</evidence>
<organism evidence="1 2">
    <name type="scientific">Neobacillus mesonae</name>
    <dbReference type="NCBI Taxonomy" id="1193713"/>
    <lineage>
        <taxon>Bacteria</taxon>
        <taxon>Bacillati</taxon>
        <taxon>Bacillota</taxon>
        <taxon>Bacilli</taxon>
        <taxon>Bacillales</taxon>
        <taxon>Bacillaceae</taxon>
        <taxon>Neobacillus</taxon>
    </lineage>
</organism>
<dbReference type="OrthoDB" id="2941151at2"/>
<gene>
    <name evidence="1" type="ORF">CHR53_06955</name>
</gene>
<name>A0A3T0HV55_9BACI</name>
<dbReference type="EMBL" id="CP022572">
    <property type="protein sequence ID" value="AZU61009.1"/>
    <property type="molecule type" value="Genomic_DNA"/>
</dbReference>
<dbReference type="AlphaFoldDB" id="A0A3T0HV55"/>
<keyword evidence="2" id="KW-1185">Reference proteome</keyword>
<sequence length="61" mass="7026">MKEFKFGNATVIIHSPLVHMSSEERRAWYQDEMAKGNPVLKEIAQAVNDSYIKRMTNATKN</sequence>
<dbReference type="KEGG" id="nmk:CHR53_06955"/>
<accession>A0A3T0HV55</accession>
<proteinExistence type="predicted"/>
<protein>
    <submittedName>
        <fullName evidence="1">Uncharacterized protein</fullName>
    </submittedName>
</protein>
<dbReference type="SMR" id="A0A3T0HV55"/>